<accession>H0EPT8</accession>
<feature type="region of interest" description="Disordered" evidence="1">
    <location>
        <begin position="91"/>
        <end position="129"/>
    </location>
</feature>
<sequence>MPYKQPSSSLHLRGGGKDDEEVNTWGDLEQELAWLDSQFDAIEKEEGERKRQKKTQEEDIQDTRSEVEMRMLQLQDKIKLAKDDEKCARELSEKDVDGVQDNEGRTGKEKEVYETRQRDVNFHEARVKG</sequence>
<dbReference type="OrthoDB" id="10293273at2759"/>
<dbReference type="AlphaFoldDB" id="H0EPT8"/>
<reference evidence="2 3" key="1">
    <citation type="journal article" date="2012" name="Eukaryot. Cell">
        <title>Genome sequence of the fungus Glarea lozoyensis: the first genome sequence of a species from the Helotiaceae family.</title>
        <authorList>
            <person name="Youssar L."/>
            <person name="Gruening B.A."/>
            <person name="Erxleben A."/>
            <person name="Guenther S."/>
            <person name="Huettel W."/>
        </authorList>
    </citation>
    <scope>NUCLEOTIDE SEQUENCE [LARGE SCALE GENOMIC DNA]</scope>
    <source>
        <strain evidence="3">ATCC 74030 / MF5533</strain>
    </source>
</reference>
<dbReference type="EMBL" id="AGUE01000117">
    <property type="protein sequence ID" value="EHK99380.1"/>
    <property type="molecule type" value="Genomic_DNA"/>
</dbReference>
<gene>
    <name evidence="2" type="ORF">M7I_4676</name>
</gene>
<dbReference type="HOGENOM" id="CLU_1949009_0_0_1"/>
<evidence type="ECO:0000313" key="2">
    <source>
        <dbReference type="EMBL" id="EHK99380.1"/>
    </source>
</evidence>
<dbReference type="Proteomes" id="UP000005446">
    <property type="component" value="Unassembled WGS sequence"/>
</dbReference>
<protein>
    <submittedName>
        <fullName evidence="2">Uncharacterized protein</fullName>
    </submittedName>
</protein>
<proteinExistence type="predicted"/>
<name>H0EPT8_GLAL7</name>
<feature type="region of interest" description="Disordered" evidence="1">
    <location>
        <begin position="44"/>
        <end position="65"/>
    </location>
</feature>
<evidence type="ECO:0000256" key="1">
    <source>
        <dbReference type="SAM" id="MobiDB-lite"/>
    </source>
</evidence>
<dbReference type="InParanoid" id="H0EPT8"/>
<feature type="compositionally biased region" description="Polar residues" evidence="1">
    <location>
        <begin position="1"/>
        <end position="10"/>
    </location>
</feature>
<comment type="caution">
    <text evidence="2">The sequence shown here is derived from an EMBL/GenBank/DDBJ whole genome shotgun (WGS) entry which is preliminary data.</text>
</comment>
<organism evidence="2 3">
    <name type="scientific">Glarea lozoyensis (strain ATCC 74030 / MF5533)</name>
    <dbReference type="NCBI Taxonomy" id="1104152"/>
    <lineage>
        <taxon>Eukaryota</taxon>
        <taxon>Fungi</taxon>
        <taxon>Dikarya</taxon>
        <taxon>Ascomycota</taxon>
        <taxon>Pezizomycotina</taxon>
        <taxon>Leotiomycetes</taxon>
        <taxon>Helotiales</taxon>
        <taxon>Helotiaceae</taxon>
        <taxon>Glarea</taxon>
    </lineage>
</organism>
<evidence type="ECO:0000313" key="3">
    <source>
        <dbReference type="Proteomes" id="UP000005446"/>
    </source>
</evidence>
<keyword evidence="3" id="KW-1185">Reference proteome</keyword>
<feature type="region of interest" description="Disordered" evidence="1">
    <location>
        <begin position="1"/>
        <end position="25"/>
    </location>
</feature>